<keyword evidence="4 6" id="KW-0548">Nucleotidyltransferase</keyword>
<dbReference type="HAMAP" id="MF_00357">
    <property type="entry name" value="RNApol_bact_RpoE"/>
    <property type="match status" value="1"/>
</dbReference>
<dbReference type="NCBIfam" id="TIGR04567">
    <property type="entry name" value="RNAP_delt_lowGC"/>
    <property type="match status" value="1"/>
</dbReference>
<evidence type="ECO:0000256" key="2">
    <source>
        <dbReference type="ARBA" id="ARBA00022478"/>
    </source>
</evidence>
<name>A0A4Y9AG77_9BACI</name>
<dbReference type="GO" id="GO:0006355">
    <property type="term" value="P:regulation of DNA-templated transcription"/>
    <property type="evidence" value="ECO:0007669"/>
    <property type="project" value="UniProtKB-UniRule"/>
</dbReference>
<feature type="domain" description="HTH HARE-type" evidence="8">
    <location>
        <begin position="14"/>
        <end position="81"/>
    </location>
</feature>
<dbReference type="InterPro" id="IPR038087">
    <property type="entry name" value="RNAP_delta_N_dom_sf"/>
</dbReference>
<gene>
    <name evidence="6 9" type="primary">rpoE</name>
    <name evidence="9" type="ORF">E4U82_06865</name>
</gene>
<evidence type="ECO:0000256" key="4">
    <source>
        <dbReference type="ARBA" id="ARBA00022695"/>
    </source>
</evidence>
<keyword evidence="5 6" id="KW-0804">Transcription</keyword>
<evidence type="ECO:0000313" key="10">
    <source>
        <dbReference type="Proteomes" id="UP000298484"/>
    </source>
</evidence>
<feature type="compositionally biased region" description="Basic residues" evidence="7">
    <location>
        <begin position="97"/>
        <end position="108"/>
    </location>
</feature>
<keyword evidence="3 6" id="KW-0808">Transferase</keyword>
<dbReference type="PROSITE" id="PS51913">
    <property type="entry name" value="HTH_HARE"/>
    <property type="match status" value="1"/>
</dbReference>
<dbReference type="GO" id="GO:0006351">
    <property type="term" value="P:DNA-templated transcription"/>
    <property type="evidence" value="ECO:0007669"/>
    <property type="project" value="InterPro"/>
</dbReference>
<feature type="region of interest" description="Disordered" evidence="7">
    <location>
        <begin position="91"/>
        <end position="185"/>
    </location>
</feature>
<evidence type="ECO:0000256" key="1">
    <source>
        <dbReference type="ARBA" id="ARBA00009828"/>
    </source>
</evidence>
<feature type="compositionally biased region" description="Acidic residues" evidence="7">
    <location>
        <begin position="119"/>
        <end position="130"/>
    </location>
</feature>
<dbReference type="GO" id="GO:0003899">
    <property type="term" value="F:DNA-directed RNA polymerase activity"/>
    <property type="evidence" value="ECO:0007669"/>
    <property type="project" value="UniProtKB-UniRule"/>
</dbReference>
<dbReference type="EMBL" id="SRHY01000006">
    <property type="protein sequence ID" value="TFJ93384.1"/>
    <property type="molecule type" value="Genomic_DNA"/>
</dbReference>
<protein>
    <recommendedName>
        <fullName evidence="6">Probable DNA-directed RNA polymerase subunit delta</fullName>
    </recommendedName>
    <alternativeName>
        <fullName evidence="6">RNAP delta factor</fullName>
    </alternativeName>
</protein>
<dbReference type="OrthoDB" id="401223at2"/>
<feature type="compositionally biased region" description="Basic and acidic residues" evidence="7">
    <location>
        <begin position="109"/>
        <end position="118"/>
    </location>
</feature>
<dbReference type="InterPro" id="IPR007759">
    <property type="entry name" value="Asxl_HARE-HTH"/>
</dbReference>
<reference evidence="9 10" key="1">
    <citation type="submission" date="2019-03" db="EMBL/GenBank/DDBJ databases">
        <title>Genome sequence of Lentibacillus salicampi ATCC BAA-719.</title>
        <authorList>
            <person name="Maclea K.S."/>
            <person name="Simoes Junior M."/>
        </authorList>
    </citation>
    <scope>NUCLEOTIDE SEQUENCE [LARGE SCALE GENOMIC DNA]</scope>
    <source>
        <strain evidence="9 10">ATCC BAA-719</strain>
    </source>
</reference>
<sequence length="185" mass="21664">MSLKNYSREELEVTSMIELANEILHEEKKAQNFNDLYNRIAEMKDFTEEQKQEFMAQFYTDLTIDGRFLTIESGVWGLKRWYPVEQMDEIVTAEAPKKKKKTKAKAKKKKEEVPREQPEEGDLDIVDDNVEILTNKFEDDAPDESDDIDDNEGFDDELDEADDDFDADEDDEELDDSDDEEDNKN</sequence>
<dbReference type="GO" id="GO:0000428">
    <property type="term" value="C:DNA-directed RNA polymerase complex"/>
    <property type="evidence" value="ECO:0007669"/>
    <property type="project" value="UniProtKB-KW"/>
</dbReference>
<feature type="compositionally biased region" description="Acidic residues" evidence="7">
    <location>
        <begin position="140"/>
        <end position="185"/>
    </location>
</feature>
<dbReference type="AlphaFoldDB" id="A0A4Y9AG77"/>
<dbReference type="Gene3D" id="1.10.10.1250">
    <property type="entry name" value="RNA polymerase, subunit delta, N-terminal domain"/>
    <property type="match status" value="1"/>
</dbReference>
<dbReference type="RefSeq" id="WP_135109456.1">
    <property type="nucleotide sequence ID" value="NZ_SRHY01000006.1"/>
</dbReference>
<dbReference type="Proteomes" id="UP000298484">
    <property type="component" value="Unassembled WGS sequence"/>
</dbReference>
<evidence type="ECO:0000256" key="5">
    <source>
        <dbReference type="ARBA" id="ARBA00023163"/>
    </source>
</evidence>
<accession>A0A4Y9AG77</accession>
<comment type="similarity">
    <text evidence="1 6">Belongs to the RpoE family.</text>
</comment>
<evidence type="ECO:0000256" key="6">
    <source>
        <dbReference type="HAMAP-Rule" id="MF_00357"/>
    </source>
</evidence>
<dbReference type="Pfam" id="PF05066">
    <property type="entry name" value="HARE-HTH"/>
    <property type="match status" value="1"/>
</dbReference>
<evidence type="ECO:0000256" key="7">
    <source>
        <dbReference type="SAM" id="MobiDB-lite"/>
    </source>
</evidence>
<evidence type="ECO:0000259" key="8">
    <source>
        <dbReference type="PROSITE" id="PS51913"/>
    </source>
</evidence>
<keyword evidence="2 6" id="KW-0240">DNA-directed RNA polymerase</keyword>
<comment type="caution">
    <text evidence="9">The sequence shown here is derived from an EMBL/GenBank/DDBJ whole genome shotgun (WGS) entry which is preliminary data.</text>
</comment>
<keyword evidence="10" id="KW-1185">Reference proteome</keyword>
<organism evidence="9 10">
    <name type="scientific">Lentibacillus salicampi</name>
    <dbReference type="NCBI Taxonomy" id="175306"/>
    <lineage>
        <taxon>Bacteria</taxon>
        <taxon>Bacillati</taxon>
        <taxon>Bacillota</taxon>
        <taxon>Bacilli</taxon>
        <taxon>Bacillales</taxon>
        <taxon>Bacillaceae</taxon>
        <taxon>Lentibacillus</taxon>
    </lineage>
</organism>
<evidence type="ECO:0000256" key="3">
    <source>
        <dbReference type="ARBA" id="ARBA00022679"/>
    </source>
</evidence>
<dbReference type="InterPro" id="IPR029757">
    <property type="entry name" value="RpoE"/>
</dbReference>
<proteinExistence type="inferred from homology"/>
<evidence type="ECO:0000313" key="9">
    <source>
        <dbReference type="EMBL" id="TFJ93384.1"/>
    </source>
</evidence>
<comment type="function">
    <text evidence="6">Participates in both the initiation and recycling phases of transcription. In the presence of the delta subunit, RNAP displays an increased specificity of transcription, a decreased affinity for nucleic acids, and an increased efficiency of RNA synthesis because of enhanced recycling.</text>
</comment>
<comment type="subunit">
    <text evidence="6">RNAP is composed of a core of 2 alpha, a beta and a beta' subunits. The core is associated with a delta subunit and one of several sigma factors.</text>
</comment>